<reference evidence="1 2" key="1">
    <citation type="submission" date="2016-09" db="EMBL/GenBank/DDBJ databases">
        <authorList>
            <person name="Capua I."/>
            <person name="De Benedictis P."/>
            <person name="Joannis T."/>
            <person name="Lombin L.H."/>
            <person name="Cattoli G."/>
        </authorList>
    </citation>
    <scope>NUCLEOTIDE SEQUENCE [LARGE SCALE GENOMIC DNA]</scope>
    <source>
        <strain evidence="1 2">IMI 309357</strain>
    </source>
</reference>
<dbReference type="GeneID" id="34556067"/>
<dbReference type="Proteomes" id="UP000176998">
    <property type="component" value="Unassembled WGS sequence"/>
</dbReference>
<dbReference type="RefSeq" id="XP_022478858.1">
    <property type="nucleotide sequence ID" value="XM_022614557.1"/>
</dbReference>
<accession>A0A1G4BK77</accession>
<keyword evidence="2" id="KW-1185">Reference proteome</keyword>
<dbReference type="EMBL" id="MJBS01000017">
    <property type="protein sequence ID" value="OHF01716.1"/>
    <property type="molecule type" value="Genomic_DNA"/>
</dbReference>
<name>A0A1G4BK77_9PEZI</name>
<comment type="caution">
    <text evidence="1">The sequence shown here is derived from an EMBL/GenBank/DDBJ whole genome shotgun (WGS) entry which is preliminary data.</text>
</comment>
<dbReference type="AlphaFoldDB" id="A0A1G4BK77"/>
<protein>
    <submittedName>
        <fullName evidence="1">Uncharacterized protein</fullName>
    </submittedName>
</protein>
<evidence type="ECO:0000313" key="1">
    <source>
        <dbReference type="EMBL" id="OHF01716.1"/>
    </source>
</evidence>
<evidence type="ECO:0000313" key="2">
    <source>
        <dbReference type="Proteomes" id="UP000176998"/>
    </source>
</evidence>
<organism evidence="1 2">
    <name type="scientific">Colletotrichum orchidophilum</name>
    <dbReference type="NCBI Taxonomy" id="1209926"/>
    <lineage>
        <taxon>Eukaryota</taxon>
        <taxon>Fungi</taxon>
        <taxon>Dikarya</taxon>
        <taxon>Ascomycota</taxon>
        <taxon>Pezizomycotina</taxon>
        <taxon>Sordariomycetes</taxon>
        <taxon>Hypocreomycetidae</taxon>
        <taxon>Glomerellales</taxon>
        <taxon>Glomerellaceae</taxon>
        <taxon>Colletotrichum</taxon>
    </lineage>
</organism>
<sequence length="106" mass="11460">MNQVPGPWQRTRPSPIAAVFVLRRETCKIVRVSSDGAPGERLSRRGNRLAGGLSVRFDAGPEVRMIPVGIIAAPRRVHMGTGSLAQLSEREIMLRDASLGNFGAVL</sequence>
<proteinExistence type="predicted"/>
<gene>
    <name evidence="1" type="ORF">CORC01_02907</name>
</gene>